<evidence type="ECO:0000256" key="13">
    <source>
        <dbReference type="ARBA" id="ARBA00049396"/>
    </source>
</evidence>
<dbReference type="Pfam" id="PF05173">
    <property type="entry name" value="DapB_C"/>
    <property type="match status" value="1"/>
</dbReference>
<evidence type="ECO:0000256" key="6">
    <source>
        <dbReference type="ARBA" id="ARBA00022915"/>
    </source>
</evidence>
<dbReference type="Pfam" id="PF01113">
    <property type="entry name" value="DapB_N"/>
    <property type="match status" value="1"/>
</dbReference>
<evidence type="ECO:0000256" key="9">
    <source>
        <dbReference type="ARBA" id="ARBA00023154"/>
    </source>
</evidence>
<evidence type="ECO:0000256" key="8">
    <source>
        <dbReference type="ARBA" id="ARBA00023027"/>
    </source>
</evidence>
<dbReference type="GO" id="GO:0019877">
    <property type="term" value="P:diaminopimelate biosynthetic process"/>
    <property type="evidence" value="ECO:0007669"/>
    <property type="project" value="UniProtKB-KW"/>
</dbReference>
<gene>
    <name evidence="16" type="ORF">METZ01_LOCUS110958</name>
</gene>
<dbReference type="PIRSF" id="PIRSF000161">
    <property type="entry name" value="DHPR"/>
    <property type="match status" value="1"/>
</dbReference>
<dbReference type="InterPro" id="IPR000846">
    <property type="entry name" value="DapB_N"/>
</dbReference>
<dbReference type="EC" id="1.17.1.8" evidence="11"/>
<evidence type="ECO:0000256" key="3">
    <source>
        <dbReference type="ARBA" id="ARBA00022490"/>
    </source>
</evidence>
<dbReference type="CDD" id="cd02274">
    <property type="entry name" value="DHDPR_N"/>
    <property type="match status" value="1"/>
</dbReference>
<dbReference type="FunFam" id="3.30.360.10:FF:000004">
    <property type="entry name" value="4-hydroxy-tetrahydrodipicolinate reductase"/>
    <property type="match status" value="1"/>
</dbReference>
<evidence type="ECO:0000256" key="11">
    <source>
        <dbReference type="ARBA" id="ARBA00038983"/>
    </source>
</evidence>
<comment type="similarity">
    <text evidence="2">Belongs to the DapB family.</text>
</comment>
<dbReference type="EMBL" id="UINC01013450">
    <property type="protein sequence ID" value="SVA58104.1"/>
    <property type="molecule type" value="Genomic_DNA"/>
</dbReference>
<evidence type="ECO:0000256" key="2">
    <source>
        <dbReference type="ARBA" id="ARBA00006642"/>
    </source>
</evidence>
<sequence length="266" mass="28463">MIKVVVIGAGGRMGKTIVACVEDTQGVSISGGTEHAGHPSIGSDLGELAGIGKKEISVVESVEEALADCDVVIDFTTPESSIKTLDAALRCEKSIVIGTTGFSAEQKEIISQAAEKIRCVFAPNMSVGVNVLFKIAEDVSKTLGDAYDVEIVEAHHKFKKDAPSGTAVRLSEIIADSLDRDINKVGVYGRKGMAERRPKEIGIHTVRAGDIVGEHRVLYGGMGETVELFHRAQSRETFARGSIRAAKWLVSQLPGLYDMQDVLGLR</sequence>
<name>A0A381X047_9ZZZZ</name>
<dbReference type="PANTHER" id="PTHR20836">
    <property type="entry name" value="DIHYDRODIPICOLINATE REDUCTASE"/>
    <property type="match status" value="1"/>
</dbReference>
<organism evidence="16">
    <name type="scientific">marine metagenome</name>
    <dbReference type="NCBI Taxonomy" id="408172"/>
    <lineage>
        <taxon>unclassified sequences</taxon>
        <taxon>metagenomes</taxon>
        <taxon>ecological metagenomes</taxon>
    </lineage>
</organism>
<comment type="catalytic activity">
    <reaction evidence="12">
        <text>(S)-2,3,4,5-tetrahydrodipicolinate + NADP(+) + H2O = (2S,4S)-4-hydroxy-2,3,4,5-tetrahydrodipicolinate + NADPH + H(+)</text>
        <dbReference type="Rhea" id="RHEA:35331"/>
        <dbReference type="ChEBI" id="CHEBI:15377"/>
        <dbReference type="ChEBI" id="CHEBI:15378"/>
        <dbReference type="ChEBI" id="CHEBI:16845"/>
        <dbReference type="ChEBI" id="CHEBI:57783"/>
        <dbReference type="ChEBI" id="CHEBI:58349"/>
        <dbReference type="ChEBI" id="CHEBI:67139"/>
        <dbReference type="EC" id="1.17.1.8"/>
    </reaction>
</comment>
<evidence type="ECO:0000259" key="14">
    <source>
        <dbReference type="Pfam" id="PF01113"/>
    </source>
</evidence>
<proteinExistence type="inferred from homology"/>
<dbReference type="GO" id="GO:0009089">
    <property type="term" value="P:lysine biosynthetic process via diaminopimelate"/>
    <property type="evidence" value="ECO:0007669"/>
    <property type="project" value="InterPro"/>
</dbReference>
<dbReference type="AlphaFoldDB" id="A0A381X047"/>
<evidence type="ECO:0000313" key="16">
    <source>
        <dbReference type="EMBL" id="SVA58104.1"/>
    </source>
</evidence>
<reference evidence="16" key="1">
    <citation type="submission" date="2018-05" db="EMBL/GenBank/DDBJ databases">
        <authorList>
            <person name="Lanie J.A."/>
            <person name="Ng W.-L."/>
            <person name="Kazmierczak K.M."/>
            <person name="Andrzejewski T.M."/>
            <person name="Davidsen T.M."/>
            <person name="Wayne K.J."/>
            <person name="Tettelin H."/>
            <person name="Glass J.I."/>
            <person name="Rusch D."/>
            <person name="Podicherti R."/>
            <person name="Tsui H.-C.T."/>
            <person name="Winkler M.E."/>
        </authorList>
    </citation>
    <scope>NUCLEOTIDE SEQUENCE</scope>
</reference>
<evidence type="ECO:0000259" key="15">
    <source>
        <dbReference type="Pfam" id="PF05173"/>
    </source>
</evidence>
<keyword evidence="3" id="KW-0963">Cytoplasm</keyword>
<accession>A0A381X047</accession>
<evidence type="ECO:0000256" key="10">
    <source>
        <dbReference type="ARBA" id="ARBA00037922"/>
    </source>
</evidence>
<dbReference type="GO" id="GO:0005829">
    <property type="term" value="C:cytosol"/>
    <property type="evidence" value="ECO:0007669"/>
    <property type="project" value="TreeGrafter"/>
</dbReference>
<keyword evidence="4" id="KW-0028">Amino-acid biosynthesis</keyword>
<feature type="domain" description="Dihydrodipicolinate reductase N-terminal" evidence="14">
    <location>
        <begin position="2"/>
        <end position="125"/>
    </location>
</feature>
<keyword evidence="7" id="KW-0560">Oxidoreductase</keyword>
<evidence type="ECO:0000256" key="7">
    <source>
        <dbReference type="ARBA" id="ARBA00023002"/>
    </source>
</evidence>
<dbReference type="SUPFAM" id="SSF51735">
    <property type="entry name" value="NAD(P)-binding Rossmann-fold domains"/>
    <property type="match status" value="1"/>
</dbReference>
<evidence type="ECO:0000256" key="5">
    <source>
        <dbReference type="ARBA" id="ARBA00022857"/>
    </source>
</evidence>
<dbReference type="Gene3D" id="3.30.360.10">
    <property type="entry name" value="Dihydrodipicolinate Reductase, domain 2"/>
    <property type="match status" value="1"/>
</dbReference>
<comment type="subcellular location">
    <subcellularLocation>
        <location evidence="1">Cytoplasm</location>
    </subcellularLocation>
</comment>
<dbReference type="FunFam" id="3.40.50.720:FF:000048">
    <property type="entry name" value="4-hydroxy-tetrahydrodipicolinate reductase"/>
    <property type="match status" value="1"/>
</dbReference>
<dbReference type="HAMAP" id="MF_00102">
    <property type="entry name" value="DapB"/>
    <property type="match status" value="1"/>
</dbReference>
<protein>
    <recommendedName>
        <fullName evidence="11">4-hydroxy-tetrahydrodipicolinate reductase</fullName>
        <ecNumber evidence="11">1.17.1.8</ecNumber>
    </recommendedName>
</protein>
<dbReference type="GO" id="GO:0008839">
    <property type="term" value="F:4-hydroxy-tetrahydrodipicolinate reductase"/>
    <property type="evidence" value="ECO:0007669"/>
    <property type="project" value="UniProtKB-EC"/>
</dbReference>
<dbReference type="InterPro" id="IPR022663">
    <property type="entry name" value="DapB_C"/>
</dbReference>
<dbReference type="InterPro" id="IPR022664">
    <property type="entry name" value="DapB_N_CS"/>
</dbReference>
<dbReference type="InterPro" id="IPR023940">
    <property type="entry name" value="DHDPR_bac"/>
</dbReference>
<dbReference type="PROSITE" id="PS01298">
    <property type="entry name" value="DAPB"/>
    <property type="match status" value="1"/>
</dbReference>
<dbReference type="NCBIfam" id="TIGR00036">
    <property type="entry name" value="dapB"/>
    <property type="match status" value="1"/>
</dbReference>
<keyword evidence="6" id="KW-0220">Diaminopimelate biosynthesis</keyword>
<evidence type="ECO:0000256" key="4">
    <source>
        <dbReference type="ARBA" id="ARBA00022605"/>
    </source>
</evidence>
<comment type="catalytic activity">
    <reaction evidence="13">
        <text>(S)-2,3,4,5-tetrahydrodipicolinate + NAD(+) + H2O = (2S,4S)-4-hydroxy-2,3,4,5-tetrahydrodipicolinate + NADH + H(+)</text>
        <dbReference type="Rhea" id="RHEA:35323"/>
        <dbReference type="ChEBI" id="CHEBI:15377"/>
        <dbReference type="ChEBI" id="CHEBI:15378"/>
        <dbReference type="ChEBI" id="CHEBI:16845"/>
        <dbReference type="ChEBI" id="CHEBI:57540"/>
        <dbReference type="ChEBI" id="CHEBI:57945"/>
        <dbReference type="ChEBI" id="CHEBI:67139"/>
        <dbReference type="EC" id="1.17.1.8"/>
    </reaction>
</comment>
<evidence type="ECO:0000256" key="1">
    <source>
        <dbReference type="ARBA" id="ARBA00004496"/>
    </source>
</evidence>
<keyword evidence="8" id="KW-0520">NAD</keyword>
<dbReference type="SUPFAM" id="SSF55347">
    <property type="entry name" value="Glyceraldehyde-3-phosphate dehydrogenase-like, C-terminal domain"/>
    <property type="match status" value="1"/>
</dbReference>
<dbReference type="Gene3D" id="3.40.50.720">
    <property type="entry name" value="NAD(P)-binding Rossmann-like Domain"/>
    <property type="match status" value="1"/>
</dbReference>
<evidence type="ECO:0000256" key="12">
    <source>
        <dbReference type="ARBA" id="ARBA00049080"/>
    </source>
</evidence>
<keyword evidence="5" id="KW-0521">NADP</keyword>
<dbReference type="InterPro" id="IPR036291">
    <property type="entry name" value="NAD(P)-bd_dom_sf"/>
</dbReference>
<keyword evidence="9" id="KW-0457">Lysine biosynthesis</keyword>
<feature type="domain" description="Dihydrodipicolinate reductase C-terminal" evidence="15">
    <location>
        <begin position="128"/>
        <end position="263"/>
    </location>
</feature>
<dbReference type="PANTHER" id="PTHR20836:SF0">
    <property type="entry name" value="4-HYDROXY-TETRAHYDRODIPICOLINATE REDUCTASE 1, CHLOROPLASTIC-RELATED"/>
    <property type="match status" value="1"/>
</dbReference>
<comment type="pathway">
    <text evidence="10">Amino-acid biosynthesis; L-lysine biosynthesis via DAP pathway; (S)-tetrahydrodipicolinate from L-aspartate: step 4/4.</text>
</comment>